<dbReference type="GO" id="GO:0042132">
    <property type="term" value="F:fructose 1,6-bisphosphate 1-phosphatase activity"/>
    <property type="evidence" value="ECO:0007669"/>
    <property type="project" value="UniProtKB-EC"/>
</dbReference>
<comment type="caution">
    <text evidence="9">The sequence shown here is derived from an EMBL/GenBank/DDBJ whole genome shotgun (WGS) entry which is preliminary data.</text>
</comment>
<evidence type="ECO:0000256" key="2">
    <source>
        <dbReference type="ARBA" id="ARBA00004742"/>
    </source>
</evidence>
<dbReference type="AlphaFoldDB" id="A0A660CAA3"/>
<dbReference type="Gene3D" id="3.40.190.90">
    <property type="match status" value="1"/>
</dbReference>
<dbReference type="GO" id="GO:0005829">
    <property type="term" value="C:cytosol"/>
    <property type="evidence" value="ECO:0007669"/>
    <property type="project" value="TreeGrafter"/>
</dbReference>
<keyword evidence="10" id="KW-1185">Reference proteome</keyword>
<evidence type="ECO:0000256" key="4">
    <source>
        <dbReference type="ARBA" id="ARBA00022723"/>
    </source>
</evidence>
<evidence type="ECO:0000256" key="6">
    <source>
        <dbReference type="ARBA" id="ARBA00023211"/>
    </source>
</evidence>
<evidence type="ECO:0000313" key="9">
    <source>
        <dbReference type="EMBL" id="TWH20540.1"/>
    </source>
</evidence>
<keyword evidence="4" id="KW-0479">Metal-binding</keyword>
<dbReference type="EMBL" id="VLJV01000001">
    <property type="protein sequence ID" value="TWH20540.1"/>
    <property type="molecule type" value="Genomic_DNA"/>
</dbReference>
<proteinExistence type="inferred from homology"/>
<accession>A0A660CAA3</accession>
<name>A0A660CAA3_9PSEU</name>
<dbReference type="Pfam" id="PF03320">
    <property type="entry name" value="FBPase_glpX"/>
    <property type="match status" value="1"/>
</dbReference>
<protein>
    <recommendedName>
        <fullName evidence="8">Fructose-1,6-bisphosphatase</fullName>
    </recommendedName>
</protein>
<dbReference type="GO" id="GO:0006071">
    <property type="term" value="P:glycerol metabolic process"/>
    <property type="evidence" value="ECO:0007669"/>
    <property type="project" value="InterPro"/>
</dbReference>
<keyword evidence="6" id="KW-0464">Manganese</keyword>
<comment type="pathway">
    <text evidence="2">Carbohydrate biosynthesis; gluconeogenesis.</text>
</comment>
<dbReference type="Proteomes" id="UP000317303">
    <property type="component" value="Unassembled WGS sequence"/>
</dbReference>
<comment type="similarity">
    <text evidence="3 8">Belongs to the FBPase class 2 family.</text>
</comment>
<dbReference type="OrthoDB" id="9779353at2"/>
<dbReference type="PANTHER" id="PTHR30447:SF0">
    <property type="entry name" value="FRUCTOSE-1,6-BISPHOSPHATASE 1 CLASS 2-RELATED"/>
    <property type="match status" value="1"/>
</dbReference>
<evidence type="ECO:0000256" key="8">
    <source>
        <dbReference type="PIRNR" id="PIRNR004532"/>
    </source>
</evidence>
<dbReference type="PANTHER" id="PTHR30447">
    <property type="entry name" value="FRUCTOSE-1,6-BISPHOSPHATASE CLASS 2"/>
    <property type="match status" value="1"/>
</dbReference>
<dbReference type="UniPathway" id="UPA00138"/>
<keyword evidence="5" id="KW-0378">Hydrolase</keyword>
<evidence type="ECO:0000256" key="1">
    <source>
        <dbReference type="ARBA" id="ARBA00001273"/>
    </source>
</evidence>
<organism evidence="9 10">
    <name type="scientific">Prauserella rugosa</name>
    <dbReference type="NCBI Taxonomy" id="43354"/>
    <lineage>
        <taxon>Bacteria</taxon>
        <taxon>Bacillati</taxon>
        <taxon>Actinomycetota</taxon>
        <taxon>Actinomycetes</taxon>
        <taxon>Pseudonocardiales</taxon>
        <taxon>Pseudonocardiaceae</taxon>
        <taxon>Prauserella</taxon>
    </lineage>
</organism>
<sequence>MTRQRYDLREGSGRVGAPWVEPVSSGTARGGDHALALDLVRVTEAAAIAAGRWVGHGADRAGEVAAAEAVREYLGCVPMRGVVVLGDEPPAGSPVLPRGIGVGDGTGPECDVGIAAGEATLSAARDVPHAITAIAVTERGGMYSPQPETSMQKLAVGAACAGVVDIRMPVAENVRAIADATGSARADVTVAVLDRPRHRRLVQDVREAGARVHLLEGGEIAGAVAAAHPDSPIDVLLGTGSGADGVLAAAALSCLGGSLQAVLRPEGAGSPESTDHAVDRVLRTEDLVRGDRILFCATGVTGNELLRGVGRCPECTTTDSTVMCSDPATVRSIRSEHRPAVTA</sequence>
<dbReference type="GO" id="GO:0030388">
    <property type="term" value="P:fructose 1,6-bisphosphate metabolic process"/>
    <property type="evidence" value="ECO:0007669"/>
    <property type="project" value="TreeGrafter"/>
</dbReference>
<dbReference type="GO" id="GO:0006094">
    <property type="term" value="P:gluconeogenesis"/>
    <property type="evidence" value="ECO:0007669"/>
    <property type="project" value="UniProtKB-UniPathway"/>
</dbReference>
<dbReference type="PIRSF" id="PIRSF004532">
    <property type="entry name" value="GlpX"/>
    <property type="match status" value="1"/>
</dbReference>
<dbReference type="RefSeq" id="WP_084706075.1">
    <property type="nucleotide sequence ID" value="NZ_JOIJ01000034.1"/>
</dbReference>
<keyword evidence="7 8" id="KW-0119">Carbohydrate metabolism</keyword>
<dbReference type="GO" id="GO:0046872">
    <property type="term" value="F:metal ion binding"/>
    <property type="evidence" value="ECO:0007669"/>
    <property type="project" value="UniProtKB-KW"/>
</dbReference>
<dbReference type="InterPro" id="IPR004464">
    <property type="entry name" value="FBPase_class-2/SBPase"/>
</dbReference>
<evidence type="ECO:0000256" key="7">
    <source>
        <dbReference type="ARBA" id="ARBA00023277"/>
    </source>
</evidence>
<evidence type="ECO:0000313" key="10">
    <source>
        <dbReference type="Proteomes" id="UP000317303"/>
    </source>
</evidence>
<dbReference type="SUPFAM" id="SSF56655">
    <property type="entry name" value="Carbohydrate phosphatase"/>
    <property type="match status" value="1"/>
</dbReference>
<evidence type="ECO:0000256" key="3">
    <source>
        <dbReference type="ARBA" id="ARBA00008989"/>
    </source>
</evidence>
<gene>
    <name evidence="9" type="ORF">JD82_02386</name>
</gene>
<dbReference type="Gene3D" id="3.30.540.10">
    <property type="entry name" value="Fructose-1,6-Bisphosphatase, subunit A, domain 1"/>
    <property type="match status" value="1"/>
</dbReference>
<reference evidence="9 10" key="1">
    <citation type="submission" date="2019-07" db="EMBL/GenBank/DDBJ databases">
        <title>R&amp;d 2014.</title>
        <authorList>
            <person name="Klenk H.-P."/>
        </authorList>
    </citation>
    <scope>NUCLEOTIDE SEQUENCE [LARGE SCALE GENOMIC DNA]</scope>
    <source>
        <strain evidence="9 10">DSM 43194</strain>
    </source>
</reference>
<comment type="catalytic activity">
    <reaction evidence="1">
        <text>beta-D-fructose 1,6-bisphosphate + H2O = beta-D-fructose 6-phosphate + phosphate</text>
        <dbReference type="Rhea" id="RHEA:11064"/>
        <dbReference type="ChEBI" id="CHEBI:15377"/>
        <dbReference type="ChEBI" id="CHEBI:32966"/>
        <dbReference type="ChEBI" id="CHEBI:43474"/>
        <dbReference type="ChEBI" id="CHEBI:57634"/>
        <dbReference type="EC" id="3.1.3.11"/>
    </reaction>
</comment>
<evidence type="ECO:0000256" key="5">
    <source>
        <dbReference type="ARBA" id="ARBA00022801"/>
    </source>
</evidence>